<dbReference type="InterPro" id="IPR004776">
    <property type="entry name" value="Mem_transp_PIN-like"/>
</dbReference>
<gene>
    <name evidence="9" type="ORF">VVD49_02830</name>
</gene>
<feature type="transmembrane region" description="Helical" evidence="8">
    <location>
        <begin position="208"/>
        <end position="230"/>
    </location>
</feature>
<sequence length="291" mass="31307">MLERIISILFPVFSITAIGYFVARRDKPDMSVANKLTMDVFAPALVFGALASRDFHVAQFWRLGLAMLLITIACGVAGYVLARALKEDFRTIVPPMMFGNSANLGIPLAVLAFGDSALQPAVILFMVSSLLHFGYGGWLLDHKVNLGNLWKVPSVIATLLGLAVSLSGIVFWQPLVIALKLLGDIAIPLMLFALGVRMTDVSLDGWRLGVIGGIARPIIGGVISAVFAWLFDLHGLQAALLIIYGALPPAVMNYLFSERYGQEPHKVASIVLLGNLIAIVVLPIVLAFALS</sequence>
<dbReference type="Gene3D" id="1.20.1530.20">
    <property type="match status" value="1"/>
</dbReference>
<feature type="transmembrane region" description="Helical" evidence="8">
    <location>
        <begin position="152"/>
        <end position="171"/>
    </location>
</feature>
<name>A0ABU6JYS1_9RHOO</name>
<comment type="caution">
    <text evidence="9">The sequence shown here is derived from an EMBL/GenBank/DDBJ whole genome shotgun (WGS) entry which is preliminary data.</text>
</comment>
<comment type="subcellular location">
    <subcellularLocation>
        <location evidence="1">Cell membrane</location>
        <topology evidence="1">Multi-pass membrane protein</topology>
    </subcellularLocation>
</comment>
<feature type="transmembrane region" description="Helical" evidence="8">
    <location>
        <begin position="120"/>
        <end position="140"/>
    </location>
</feature>
<evidence type="ECO:0000256" key="6">
    <source>
        <dbReference type="ARBA" id="ARBA00022989"/>
    </source>
</evidence>
<feature type="transmembrane region" description="Helical" evidence="8">
    <location>
        <begin position="268"/>
        <end position="290"/>
    </location>
</feature>
<evidence type="ECO:0000256" key="1">
    <source>
        <dbReference type="ARBA" id="ARBA00004651"/>
    </source>
</evidence>
<feature type="transmembrane region" description="Helical" evidence="8">
    <location>
        <begin position="6"/>
        <end position="23"/>
    </location>
</feature>
<keyword evidence="6 8" id="KW-1133">Transmembrane helix</keyword>
<dbReference type="Pfam" id="PF03547">
    <property type="entry name" value="Mem_trans"/>
    <property type="match status" value="2"/>
</dbReference>
<evidence type="ECO:0000256" key="8">
    <source>
        <dbReference type="SAM" id="Phobius"/>
    </source>
</evidence>
<keyword evidence="10" id="KW-1185">Reference proteome</keyword>
<dbReference type="Proteomes" id="UP001331561">
    <property type="component" value="Unassembled WGS sequence"/>
</dbReference>
<evidence type="ECO:0000256" key="4">
    <source>
        <dbReference type="ARBA" id="ARBA00022475"/>
    </source>
</evidence>
<dbReference type="EMBL" id="JAYXHS010000001">
    <property type="protein sequence ID" value="MEC5384638.1"/>
    <property type="molecule type" value="Genomic_DNA"/>
</dbReference>
<keyword evidence="7 8" id="KW-0472">Membrane</keyword>
<evidence type="ECO:0000313" key="9">
    <source>
        <dbReference type="EMBL" id="MEC5384638.1"/>
    </source>
</evidence>
<organism evidence="9 10">
    <name type="scientific">Uliginosibacterium silvisoli</name>
    <dbReference type="NCBI Taxonomy" id="3114758"/>
    <lineage>
        <taxon>Bacteria</taxon>
        <taxon>Pseudomonadati</taxon>
        <taxon>Pseudomonadota</taxon>
        <taxon>Betaproteobacteria</taxon>
        <taxon>Rhodocyclales</taxon>
        <taxon>Zoogloeaceae</taxon>
        <taxon>Uliginosibacterium</taxon>
    </lineage>
</organism>
<feature type="transmembrane region" description="Helical" evidence="8">
    <location>
        <begin position="236"/>
        <end position="256"/>
    </location>
</feature>
<evidence type="ECO:0000256" key="5">
    <source>
        <dbReference type="ARBA" id="ARBA00022692"/>
    </source>
</evidence>
<feature type="transmembrane region" description="Helical" evidence="8">
    <location>
        <begin position="177"/>
        <end position="196"/>
    </location>
</feature>
<dbReference type="InterPro" id="IPR038770">
    <property type="entry name" value="Na+/solute_symporter_sf"/>
</dbReference>
<comment type="similarity">
    <text evidence="2">Belongs to the auxin efflux carrier (TC 2.A.69) family.</text>
</comment>
<keyword evidence="4" id="KW-1003">Cell membrane</keyword>
<dbReference type="RefSeq" id="WP_327597610.1">
    <property type="nucleotide sequence ID" value="NZ_JAYXHS010000001.1"/>
</dbReference>
<feature type="transmembrane region" description="Helical" evidence="8">
    <location>
        <begin position="97"/>
        <end position="114"/>
    </location>
</feature>
<reference evidence="9 10" key="1">
    <citation type="submission" date="2024-01" db="EMBL/GenBank/DDBJ databases">
        <title>Uliginosibacterium soil sp. nov.</title>
        <authorList>
            <person name="Lv Y."/>
        </authorList>
    </citation>
    <scope>NUCLEOTIDE SEQUENCE [LARGE SCALE GENOMIC DNA]</scope>
    <source>
        <strain evidence="9 10">H3</strain>
    </source>
</reference>
<proteinExistence type="inferred from homology"/>
<keyword evidence="3" id="KW-0813">Transport</keyword>
<feature type="transmembrane region" description="Helical" evidence="8">
    <location>
        <begin position="63"/>
        <end position="85"/>
    </location>
</feature>
<evidence type="ECO:0000256" key="2">
    <source>
        <dbReference type="ARBA" id="ARBA00010145"/>
    </source>
</evidence>
<keyword evidence="5 8" id="KW-0812">Transmembrane</keyword>
<evidence type="ECO:0000313" key="10">
    <source>
        <dbReference type="Proteomes" id="UP001331561"/>
    </source>
</evidence>
<dbReference type="PANTHER" id="PTHR36838">
    <property type="entry name" value="AUXIN EFFLUX CARRIER FAMILY PROTEIN"/>
    <property type="match status" value="1"/>
</dbReference>
<evidence type="ECO:0000256" key="3">
    <source>
        <dbReference type="ARBA" id="ARBA00022448"/>
    </source>
</evidence>
<dbReference type="PANTHER" id="PTHR36838:SF1">
    <property type="entry name" value="SLR1864 PROTEIN"/>
    <property type="match status" value="1"/>
</dbReference>
<accession>A0ABU6JYS1</accession>
<evidence type="ECO:0000256" key="7">
    <source>
        <dbReference type="ARBA" id="ARBA00023136"/>
    </source>
</evidence>
<protein>
    <submittedName>
        <fullName evidence="9">AEC family transporter</fullName>
    </submittedName>
</protein>